<dbReference type="Proteomes" id="UP000707356">
    <property type="component" value="Unassembled WGS sequence"/>
</dbReference>
<dbReference type="InterPro" id="IPR029039">
    <property type="entry name" value="Flavoprotein-like_sf"/>
</dbReference>
<organism evidence="9 10">
    <name type="scientific">Pegethrix bostrychoides GSE-TBD4-15B</name>
    <dbReference type="NCBI Taxonomy" id="2839662"/>
    <lineage>
        <taxon>Bacteria</taxon>
        <taxon>Bacillati</taxon>
        <taxon>Cyanobacteriota</taxon>
        <taxon>Cyanophyceae</taxon>
        <taxon>Oculatellales</taxon>
        <taxon>Oculatellaceae</taxon>
        <taxon>Pegethrix</taxon>
    </lineage>
</organism>
<evidence type="ECO:0000313" key="9">
    <source>
        <dbReference type="EMBL" id="MBW4463867.1"/>
    </source>
</evidence>
<reference evidence="9" key="1">
    <citation type="submission" date="2021-05" db="EMBL/GenBank/DDBJ databases">
        <authorList>
            <person name="Pietrasiak N."/>
            <person name="Ward R."/>
            <person name="Stajich J.E."/>
            <person name="Kurbessoian T."/>
        </authorList>
    </citation>
    <scope>NUCLEOTIDE SEQUENCE</scope>
    <source>
        <strain evidence="9">GSE-TBD4-15B</strain>
    </source>
</reference>
<dbReference type="InterPro" id="IPR002563">
    <property type="entry name" value="Flavin_Rdtase-like_dom"/>
</dbReference>
<accession>A0A951P6G4</accession>
<proteinExistence type="inferred from homology"/>
<dbReference type="SMART" id="SM00903">
    <property type="entry name" value="Flavin_Reduct"/>
    <property type="match status" value="1"/>
</dbReference>
<evidence type="ECO:0000256" key="5">
    <source>
        <dbReference type="ARBA" id="ARBA00022982"/>
    </source>
</evidence>
<evidence type="ECO:0000256" key="2">
    <source>
        <dbReference type="ARBA" id="ARBA00006098"/>
    </source>
</evidence>
<dbReference type="SMART" id="SM00849">
    <property type="entry name" value="Lactamase_B"/>
    <property type="match status" value="1"/>
</dbReference>
<dbReference type="SUPFAM" id="SSF56281">
    <property type="entry name" value="Metallo-hydrolase/oxidoreductase"/>
    <property type="match status" value="1"/>
</dbReference>
<comment type="cofactor">
    <cofactor evidence="1">
        <name>Fe cation</name>
        <dbReference type="ChEBI" id="CHEBI:24875"/>
    </cofactor>
</comment>
<comment type="caution">
    <text evidence="9">The sequence shown here is derived from an EMBL/GenBank/DDBJ whole genome shotgun (WGS) entry which is preliminary data.</text>
</comment>
<dbReference type="InterPro" id="IPR045761">
    <property type="entry name" value="ODP_dom"/>
</dbReference>
<dbReference type="InterPro" id="IPR008254">
    <property type="entry name" value="Flavodoxin/NO_synth"/>
</dbReference>
<comment type="function">
    <text evidence="7">Mediates electron transfer from NADH to oxygen, reducing it to water. This modular protein has 3 redox cofactors, in other organisms the same activity requires 2 or 3 proteins.</text>
</comment>
<dbReference type="CDD" id="cd07709">
    <property type="entry name" value="flavodiiron_proteins_MBL-fold"/>
    <property type="match status" value="1"/>
</dbReference>
<dbReference type="GO" id="GO:0010181">
    <property type="term" value="F:FMN binding"/>
    <property type="evidence" value="ECO:0007669"/>
    <property type="project" value="InterPro"/>
</dbReference>
<dbReference type="SUPFAM" id="SSF52218">
    <property type="entry name" value="Flavoproteins"/>
    <property type="match status" value="1"/>
</dbReference>
<dbReference type="Pfam" id="PF01613">
    <property type="entry name" value="Flavin_Reduct"/>
    <property type="match status" value="1"/>
</dbReference>
<dbReference type="PROSITE" id="PS50902">
    <property type="entry name" value="FLAVODOXIN_LIKE"/>
    <property type="match status" value="1"/>
</dbReference>
<dbReference type="Gene3D" id="2.30.110.10">
    <property type="entry name" value="Electron Transport, Fmn-binding Protein, Chain A"/>
    <property type="match status" value="1"/>
</dbReference>
<comment type="similarity">
    <text evidence="2">In the C-terminal section; belongs to the flavodoxin reductase family.</text>
</comment>
<evidence type="ECO:0000256" key="3">
    <source>
        <dbReference type="ARBA" id="ARBA00007121"/>
    </source>
</evidence>
<dbReference type="PANTHER" id="PTHR32145:SF32">
    <property type="entry name" value="DIFLAVIN FLAVOPROTEIN A 4-RELATED"/>
    <property type="match status" value="1"/>
</dbReference>
<dbReference type="SUPFAM" id="SSF50475">
    <property type="entry name" value="FMN-binding split barrel"/>
    <property type="match status" value="1"/>
</dbReference>
<dbReference type="AlphaFoldDB" id="A0A951P6G4"/>
<dbReference type="Pfam" id="PF19583">
    <property type="entry name" value="ODP"/>
    <property type="match status" value="1"/>
</dbReference>
<dbReference type="InterPro" id="IPR036866">
    <property type="entry name" value="RibonucZ/Hydroxyglut_hydro"/>
</dbReference>
<dbReference type="Gene3D" id="3.60.15.10">
    <property type="entry name" value="Ribonuclease Z/Hydroxyacylglutathione hydrolase-like"/>
    <property type="match status" value="1"/>
</dbReference>
<feature type="domain" description="Flavodoxin-like" evidence="8">
    <location>
        <begin position="305"/>
        <end position="443"/>
    </location>
</feature>
<dbReference type="Pfam" id="PF00258">
    <property type="entry name" value="Flavodoxin_1"/>
    <property type="match status" value="1"/>
</dbReference>
<evidence type="ECO:0000259" key="8">
    <source>
        <dbReference type="PROSITE" id="PS50902"/>
    </source>
</evidence>
<protein>
    <submittedName>
        <fullName evidence="9">Diflavin flavoprotein</fullName>
    </submittedName>
</protein>
<dbReference type="PROSITE" id="PS00201">
    <property type="entry name" value="FLAVODOXIN"/>
    <property type="match status" value="1"/>
</dbReference>
<comment type="similarity">
    <text evidence="3">In the N-terminal section; belongs to the zinc metallo-hydrolase group 3 family.</text>
</comment>
<evidence type="ECO:0000256" key="4">
    <source>
        <dbReference type="ARBA" id="ARBA00022448"/>
    </source>
</evidence>
<name>A0A951P6G4_9CYAN</name>
<keyword evidence="5" id="KW-0249">Electron transport</keyword>
<evidence type="ECO:0000313" key="10">
    <source>
        <dbReference type="Proteomes" id="UP000707356"/>
    </source>
</evidence>
<sequence length="617" mass="68494">MTEVVTEAVTEAVTETKTTKTEARPKTKQRDVQVAEIGAETLVFRSRSWTRLRFEVEYARQKGTTANSYLIQATDVALIDPPGESFTDSFLEELQQQQYYQRIDYIILSHVNPNRIATLKQLLAVASYATVICSKPAANLLRASFAQEADNRSLPESEALDFGIQYDAERSFKLHVVHDEEILDLGGGHQLQFRYLPTPRHPDQICTYDAATGILFSDKLFGAHVCSDELWDAHWRQLSEDRRYYFDCLHAAQAPQIETALQKLELFQSKLYAPAHGPIVRHSLSRLTLDYRDWAQQQQNRELSVALLYTSAYGNTGQLAQAIAQGITQAGLAVQTLNCEYAPPSEIARAIEETDGFVIGSPTLGGHAPVQIQTALGIALSTATKSKLAGVFGSYGWSGEAVDLLETKLQDAGYRFGFEPIRVKFAPTAEVLQQCETAGTEFAQTLRKIKKIWTPRQQIADAKSDRTEQAVGRIAGSLCVITTHQNQQHQAILTSWVSQASFNPPGLTIAVSKEHAATLADSGNAFVLNILKEGRNIRRHFFKPLVAKGDRFEQVESYLAGNGCLVLQEGLAYLECSVQSRMECGDHWLIYATVESGKLLEALGITAVQHRKSASYF</sequence>
<reference evidence="9" key="2">
    <citation type="journal article" date="2022" name="Microbiol. Resour. Announc.">
        <title>Metagenome Sequencing to Explore Phylogenomics of Terrestrial Cyanobacteria.</title>
        <authorList>
            <person name="Ward R.D."/>
            <person name="Stajich J.E."/>
            <person name="Johansen J.R."/>
            <person name="Huntemann M."/>
            <person name="Clum A."/>
            <person name="Foster B."/>
            <person name="Foster B."/>
            <person name="Roux S."/>
            <person name="Palaniappan K."/>
            <person name="Varghese N."/>
            <person name="Mukherjee S."/>
            <person name="Reddy T.B.K."/>
            <person name="Daum C."/>
            <person name="Copeland A."/>
            <person name="Chen I.A."/>
            <person name="Ivanova N.N."/>
            <person name="Kyrpides N.C."/>
            <person name="Shapiro N."/>
            <person name="Eloe-Fadrosh E.A."/>
            <person name="Pietrasiak N."/>
        </authorList>
    </citation>
    <scope>NUCLEOTIDE SEQUENCE</scope>
    <source>
        <strain evidence="9">GSE-TBD4-15B</strain>
    </source>
</reference>
<dbReference type="GO" id="GO:0009055">
    <property type="term" value="F:electron transfer activity"/>
    <property type="evidence" value="ECO:0007669"/>
    <property type="project" value="InterPro"/>
</dbReference>
<dbReference type="InterPro" id="IPR012349">
    <property type="entry name" value="Split_barrel_FMN-bd"/>
</dbReference>
<dbReference type="InterPro" id="IPR001226">
    <property type="entry name" value="Flavodoxin_CS"/>
</dbReference>
<keyword evidence="6" id="KW-0560">Oxidoreductase</keyword>
<dbReference type="InterPro" id="IPR051285">
    <property type="entry name" value="NADH_oxidoreductase_modular"/>
</dbReference>
<keyword evidence="4" id="KW-0813">Transport</keyword>
<dbReference type="Gene3D" id="3.40.50.360">
    <property type="match status" value="1"/>
</dbReference>
<dbReference type="PANTHER" id="PTHR32145">
    <property type="entry name" value="DIFLAVIN FLAVOPROTEIN A 2-RELATED"/>
    <property type="match status" value="1"/>
</dbReference>
<dbReference type="GO" id="GO:0016646">
    <property type="term" value="F:oxidoreductase activity, acting on the CH-NH group of donors, NAD or NADP as acceptor"/>
    <property type="evidence" value="ECO:0007669"/>
    <property type="project" value="UniProtKB-ARBA"/>
</dbReference>
<evidence type="ECO:0000256" key="6">
    <source>
        <dbReference type="ARBA" id="ARBA00023002"/>
    </source>
</evidence>
<evidence type="ECO:0000256" key="1">
    <source>
        <dbReference type="ARBA" id="ARBA00001962"/>
    </source>
</evidence>
<evidence type="ECO:0000256" key="7">
    <source>
        <dbReference type="ARBA" id="ARBA00025633"/>
    </source>
</evidence>
<dbReference type="EMBL" id="JAHHHV010000001">
    <property type="protein sequence ID" value="MBW4463867.1"/>
    <property type="molecule type" value="Genomic_DNA"/>
</dbReference>
<dbReference type="InterPro" id="IPR001279">
    <property type="entry name" value="Metallo-B-lactamas"/>
</dbReference>
<gene>
    <name evidence="9" type="ORF">KME07_00295</name>
</gene>